<dbReference type="CDD" id="cd06259">
    <property type="entry name" value="YdcF-like"/>
    <property type="match status" value="1"/>
</dbReference>
<proteinExistence type="predicted"/>
<evidence type="ECO:0000259" key="1">
    <source>
        <dbReference type="Pfam" id="PF02698"/>
    </source>
</evidence>
<feature type="domain" description="DUF218" evidence="1">
    <location>
        <begin position="39"/>
        <end position="175"/>
    </location>
</feature>
<sequence>MTEHFPTLAEETLEAANLVGQWLALDDLSEQQPEPAIDVVVLAGNAVIPTIDTACLLAVQSGATLLISGGIGHSTSFLYQAVQQDPRYRELPVDGRPEAHILADIAHQFWHIPREQLVVEDRSSNCGENALFTRQTLEARDMVPRCGVVIQDPTMQRRTMATFARIWQDAAAAPQWFSTPGFTPRLYNTPQGVAFSHEVDGVWPVGRYLSLILGELPRLQDNPQGYGPRGKGFIVHVDIPAQIVAAGERLRADSLLTEALQARTLA</sequence>
<reference evidence="2 3" key="1">
    <citation type="submission" date="2024-04" db="EMBL/GenBank/DDBJ databases">
        <title>Two novel Raoultella species associated with bleeding cankers of broadleaf hosts, Raoultella scottia sp. nov. and Raoultella lignicola sp. nov.</title>
        <authorList>
            <person name="Brady C.L."/>
        </authorList>
    </citation>
    <scope>NUCLEOTIDE SEQUENCE [LARGE SCALE GENOMIC DNA]</scope>
    <source>
        <strain evidence="2 3">TW_WC1a.1</strain>
    </source>
</reference>
<dbReference type="Gene3D" id="3.40.50.620">
    <property type="entry name" value="HUPs"/>
    <property type="match status" value="1"/>
</dbReference>
<dbReference type="InterPro" id="IPR051599">
    <property type="entry name" value="Cell_Envelope_Assoc"/>
</dbReference>
<dbReference type="RefSeq" id="WP_123754138.1">
    <property type="nucleotide sequence ID" value="NZ_JARXNK020000104.1"/>
</dbReference>
<keyword evidence="3" id="KW-1185">Reference proteome</keyword>
<dbReference type="PANTHER" id="PTHR30336:SF20">
    <property type="entry name" value="DUF218 DOMAIN-CONTAINING PROTEIN"/>
    <property type="match status" value="1"/>
</dbReference>
<dbReference type="Pfam" id="PF02698">
    <property type="entry name" value="DUF218"/>
    <property type="match status" value="1"/>
</dbReference>
<organism evidence="2 3">
    <name type="scientific">Raoultella lignicola</name>
    <dbReference type="NCBI Taxonomy" id="3040939"/>
    <lineage>
        <taxon>Bacteria</taxon>
        <taxon>Pseudomonadati</taxon>
        <taxon>Pseudomonadota</taxon>
        <taxon>Gammaproteobacteria</taxon>
        <taxon>Enterobacterales</taxon>
        <taxon>Enterobacteriaceae</taxon>
        <taxon>Klebsiella/Raoultella group</taxon>
        <taxon>Raoultella</taxon>
    </lineage>
</organism>
<comment type="caution">
    <text evidence="2">The sequence shown here is derived from an EMBL/GenBank/DDBJ whole genome shotgun (WGS) entry which is preliminary data.</text>
</comment>
<dbReference type="InterPro" id="IPR014729">
    <property type="entry name" value="Rossmann-like_a/b/a_fold"/>
</dbReference>
<dbReference type="InterPro" id="IPR003848">
    <property type="entry name" value="DUF218"/>
</dbReference>
<evidence type="ECO:0000313" key="2">
    <source>
        <dbReference type="EMBL" id="MEL0553142.1"/>
    </source>
</evidence>
<dbReference type="Gene3D" id="1.10.3620.10">
    <property type="entry name" value="YdcF like domain"/>
    <property type="match status" value="1"/>
</dbReference>
<accession>A0ABU9F9R4</accession>
<protein>
    <submittedName>
        <fullName evidence="2">YdcF family protein</fullName>
    </submittedName>
</protein>
<dbReference type="EMBL" id="JARXNK020000104">
    <property type="protein sequence ID" value="MEL0553142.1"/>
    <property type="molecule type" value="Genomic_DNA"/>
</dbReference>
<gene>
    <name evidence="2" type="ORF">QFI96_015705</name>
</gene>
<dbReference type="Proteomes" id="UP001312893">
    <property type="component" value="Unassembled WGS sequence"/>
</dbReference>
<evidence type="ECO:0000313" key="3">
    <source>
        <dbReference type="Proteomes" id="UP001312893"/>
    </source>
</evidence>
<dbReference type="PANTHER" id="PTHR30336">
    <property type="entry name" value="INNER MEMBRANE PROTEIN, PROBABLE PERMEASE"/>
    <property type="match status" value="1"/>
</dbReference>
<name>A0ABU9F9R4_9ENTR</name>